<evidence type="ECO:0000313" key="1">
    <source>
        <dbReference type="EMBL" id="PNX80879.1"/>
    </source>
</evidence>
<name>A0A2K3LQU1_TRIPR</name>
<evidence type="ECO:0000313" key="2">
    <source>
        <dbReference type="Proteomes" id="UP000236291"/>
    </source>
</evidence>
<gene>
    <name evidence="1" type="ORF">L195_g036891</name>
</gene>
<reference evidence="1 2" key="1">
    <citation type="journal article" date="2014" name="Am. J. Bot.">
        <title>Genome assembly and annotation for red clover (Trifolium pratense; Fabaceae).</title>
        <authorList>
            <person name="Istvanek J."/>
            <person name="Jaros M."/>
            <person name="Krenek A."/>
            <person name="Repkova J."/>
        </authorList>
    </citation>
    <scope>NUCLEOTIDE SEQUENCE [LARGE SCALE GENOMIC DNA]</scope>
    <source>
        <strain evidence="2">cv. Tatra</strain>
        <tissue evidence="1">Young leaves</tissue>
    </source>
</reference>
<organism evidence="1 2">
    <name type="scientific">Trifolium pratense</name>
    <name type="common">Red clover</name>
    <dbReference type="NCBI Taxonomy" id="57577"/>
    <lineage>
        <taxon>Eukaryota</taxon>
        <taxon>Viridiplantae</taxon>
        <taxon>Streptophyta</taxon>
        <taxon>Embryophyta</taxon>
        <taxon>Tracheophyta</taxon>
        <taxon>Spermatophyta</taxon>
        <taxon>Magnoliopsida</taxon>
        <taxon>eudicotyledons</taxon>
        <taxon>Gunneridae</taxon>
        <taxon>Pentapetalae</taxon>
        <taxon>rosids</taxon>
        <taxon>fabids</taxon>
        <taxon>Fabales</taxon>
        <taxon>Fabaceae</taxon>
        <taxon>Papilionoideae</taxon>
        <taxon>50 kb inversion clade</taxon>
        <taxon>NPAAA clade</taxon>
        <taxon>Hologalegina</taxon>
        <taxon>IRL clade</taxon>
        <taxon>Trifolieae</taxon>
        <taxon>Trifolium</taxon>
    </lineage>
</organism>
<reference evidence="1 2" key="2">
    <citation type="journal article" date="2017" name="Front. Plant Sci.">
        <title>Gene Classification and Mining of Molecular Markers Useful in Red Clover (Trifolium pratense) Breeding.</title>
        <authorList>
            <person name="Istvanek J."/>
            <person name="Dluhosova J."/>
            <person name="Dluhos P."/>
            <person name="Patkova L."/>
            <person name="Nedelnik J."/>
            <person name="Repkova J."/>
        </authorList>
    </citation>
    <scope>NUCLEOTIDE SEQUENCE [LARGE SCALE GENOMIC DNA]</scope>
    <source>
        <strain evidence="2">cv. Tatra</strain>
        <tissue evidence="1">Young leaves</tissue>
    </source>
</reference>
<proteinExistence type="predicted"/>
<comment type="caution">
    <text evidence="1">The sequence shown here is derived from an EMBL/GenBank/DDBJ whole genome shotgun (WGS) entry which is preliminary data.</text>
</comment>
<dbReference type="AlphaFoldDB" id="A0A2K3LQU1"/>
<protein>
    <submittedName>
        <fullName evidence="1">Uncharacterized protein</fullName>
    </submittedName>
</protein>
<dbReference type="EMBL" id="ASHM01038802">
    <property type="protein sequence ID" value="PNX80879.1"/>
    <property type="molecule type" value="Genomic_DNA"/>
</dbReference>
<sequence>MNIGAAFYSMNLPRPDPKYETRIISSRFYCRRDPPPSPAKVHWKKKDVKPQSICTADELHHITVPNSNWKLALWRYLPSPKAPLRNHPLLLLSGVATNAIGYDLSPELQYVAYVKIVVVRCDFGKLTCNPNIHQNINLVVIAWLHLLGTCRHKDLIHGHLRFEVLG</sequence>
<dbReference type="Proteomes" id="UP000236291">
    <property type="component" value="Unassembled WGS sequence"/>
</dbReference>
<accession>A0A2K3LQU1</accession>
<dbReference type="STRING" id="57577.A0A2K3LQU1"/>